<dbReference type="EMBL" id="BK032513">
    <property type="protein sequence ID" value="DAF44953.1"/>
    <property type="molecule type" value="Genomic_DNA"/>
</dbReference>
<name>A0A8S5S1Z3_9CAUD</name>
<organism evidence="1">
    <name type="scientific">Siphoviridae sp. ctCIv11</name>
    <dbReference type="NCBI Taxonomy" id="2827806"/>
    <lineage>
        <taxon>Viruses</taxon>
        <taxon>Duplodnaviria</taxon>
        <taxon>Heunggongvirae</taxon>
        <taxon>Uroviricota</taxon>
        <taxon>Caudoviricetes</taxon>
    </lineage>
</organism>
<proteinExistence type="predicted"/>
<reference evidence="1" key="1">
    <citation type="journal article" date="2021" name="Proc. Natl. Acad. Sci. U.S.A.">
        <title>A Catalog of Tens of Thousands of Viruses from Human Metagenomes Reveals Hidden Associations with Chronic Diseases.</title>
        <authorList>
            <person name="Tisza M.J."/>
            <person name="Buck C.B."/>
        </authorList>
    </citation>
    <scope>NUCLEOTIDE SEQUENCE</scope>
    <source>
        <strain evidence="1">CtCIv11</strain>
    </source>
</reference>
<accession>A0A8S5S1Z3</accession>
<evidence type="ECO:0000313" key="1">
    <source>
        <dbReference type="EMBL" id="DAF44953.1"/>
    </source>
</evidence>
<protein>
    <submittedName>
        <fullName evidence="1">Uncharacterized protein</fullName>
    </submittedName>
</protein>
<sequence length="72" mass="8293">MKVISTRKMIETLQKYEKNYGVGIIIGFSNDIVEPNYTIKIANRNEFGLIKNPQYQPLEIPISMVSLSEIFI</sequence>